<organism evidence="9">
    <name type="scientific">uncultured korarchaeote</name>
    <dbReference type="NCBI Taxonomy" id="161241"/>
    <lineage>
        <taxon>Archaea</taxon>
        <taxon>Thermoproteota</taxon>
        <taxon>environmental samples</taxon>
    </lineage>
</organism>
<dbReference type="AlphaFoldDB" id="A0A1L2JT92"/>
<comment type="subunit">
    <text evidence="5">Part of the 50S ribosomal subunit.</text>
</comment>
<evidence type="ECO:0000256" key="6">
    <source>
        <dbReference type="RuleBase" id="RU003888"/>
    </source>
</evidence>
<dbReference type="HAMAP" id="MF_01341">
    <property type="entry name" value="Ribosomal_uL15"/>
    <property type="match status" value="1"/>
</dbReference>
<dbReference type="Gene3D" id="3.100.10.10">
    <property type="match status" value="1"/>
</dbReference>
<feature type="compositionally biased region" description="Basic residues" evidence="7">
    <location>
        <begin position="1"/>
        <end position="17"/>
    </location>
</feature>
<dbReference type="InterPro" id="IPR027386">
    <property type="entry name" value="Rbsml_uL15_N"/>
</dbReference>
<evidence type="ECO:0000313" key="9">
    <source>
        <dbReference type="EMBL" id="AOZ56091.1"/>
    </source>
</evidence>
<dbReference type="Gene3D" id="4.10.990.10">
    <property type="match status" value="1"/>
</dbReference>
<accession>A0A1L2JT92</accession>
<dbReference type="PROSITE" id="PS00475">
    <property type="entry name" value="RIBOSOMAL_L15"/>
    <property type="match status" value="1"/>
</dbReference>
<sequence length="155" mass="17478">MSIPRRRKKSRKMRGSRLHGYGLQRQHRRSGRRGGFGKAGGHKHLWTWYTAHWPDYFGRGRRGLKRPRAVVREILGINVGELKKKLGELEQMGAVERREDGTIEIDLTKTPYEKVLGRGTVSMPLIVKAHRFTEKAAAKIESAGGKAVPVEGVGE</sequence>
<evidence type="ECO:0000256" key="1">
    <source>
        <dbReference type="ARBA" id="ARBA00007320"/>
    </source>
</evidence>
<dbReference type="EMBL" id="KX765004">
    <property type="protein sequence ID" value="AOZ56091.1"/>
    <property type="molecule type" value="Genomic_DNA"/>
</dbReference>
<evidence type="ECO:0000256" key="2">
    <source>
        <dbReference type="ARBA" id="ARBA00022980"/>
    </source>
</evidence>
<reference evidence="9" key="1">
    <citation type="journal article" date="2017" name="Nature">
        <title>Metagenomic exploration of ASGARD archaea illuminates the origin of cellular complexity in eukaryotes.</title>
        <authorList>
            <person name="Zaremba-Niedzwiedzka K."/>
            <person name="Caceres E.F."/>
            <person name="Saw J.H.W."/>
            <person name="Backstrom D."/>
            <person name="Juzokaite L."/>
            <person name="Vancaester E."/>
            <person name="Seitz K.W."/>
            <person name="Anantharaman K."/>
            <person name="Starnawski P."/>
            <person name="Kjeldsen K.U."/>
            <person name="Stott M.B."/>
            <person name="Nunoura T."/>
            <person name="Banfield J.F."/>
            <person name="Schramm A."/>
            <person name="Baker B.J."/>
            <person name="Spang A."/>
            <person name="Ettema T.J.G."/>
        </authorList>
    </citation>
    <scope>NUCLEOTIDE SEQUENCE</scope>
    <source>
        <strain evidence="9">TIV_2</strain>
    </source>
</reference>
<dbReference type="InterPro" id="IPR030878">
    <property type="entry name" value="Ribosomal_uL15"/>
</dbReference>
<keyword evidence="5" id="KW-0694">RNA-binding</keyword>
<dbReference type="PANTHER" id="PTHR11721">
    <property type="entry name" value="60S RIBOSOMAL PROTEIN L27A"/>
    <property type="match status" value="1"/>
</dbReference>
<keyword evidence="2 5" id="KW-0689">Ribosomal protein</keyword>
<evidence type="ECO:0000256" key="5">
    <source>
        <dbReference type="HAMAP-Rule" id="MF_01341"/>
    </source>
</evidence>
<protein>
    <recommendedName>
        <fullName evidence="4 5">Large ribosomal subunit protein uL15</fullName>
    </recommendedName>
</protein>
<evidence type="ECO:0000256" key="3">
    <source>
        <dbReference type="ARBA" id="ARBA00023274"/>
    </source>
</evidence>
<dbReference type="GO" id="GO:0019843">
    <property type="term" value="F:rRNA binding"/>
    <property type="evidence" value="ECO:0007669"/>
    <property type="project" value="UniProtKB-UniRule"/>
</dbReference>
<dbReference type="GO" id="GO:0022625">
    <property type="term" value="C:cytosolic large ribosomal subunit"/>
    <property type="evidence" value="ECO:0007669"/>
    <property type="project" value="TreeGrafter"/>
</dbReference>
<dbReference type="InterPro" id="IPR021131">
    <property type="entry name" value="Ribosomal_uL15/eL18"/>
</dbReference>
<evidence type="ECO:0000256" key="4">
    <source>
        <dbReference type="ARBA" id="ARBA00035200"/>
    </source>
</evidence>
<keyword evidence="3 5" id="KW-0687">Ribonucleoprotein</keyword>
<evidence type="ECO:0000256" key="7">
    <source>
        <dbReference type="SAM" id="MobiDB-lite"/>
    </source>
</evidence>
<dbReference type="GO" id="GO:0006412">
    <property type="term" value="P:translation"/>
    <property type="evidence" value="ECO:0007669"/>
    <property type="project" value="UniProtKB-UniRule"/>
</dbReference>
<feature type="domain" description="Large ribosomal subunit protein uL15/eL18" evidence="8">
    <location>
        <begin position="78"/>
        <end position="148"/>
    </location>
</feature>
<dbReference type="PANTHER" id="PTHR11721:SF3">
    <property type="entry name" value="LARGE RIBOSOMAL SUBUNIT PROTEIN UL15"/>
    <property type="match status" value="1"/>
</dbReference>
<gene>
    <name evidence="5" type="primary">rpl15</name>
</gene>
<dbReference type="Pfam" id="PF00828">
    <property type="entry name" value="Ribosomal_L27A"/>
    <property type="match status" value="1"/>
</dbReference>
<dbReference type="GO" id="GO:0003735">
    <property type="term" value="F:structural constituent of ribosome"/>
    <property type="evidence" value="ECO:0007669"/>
    <property type="project" value="InterPro"/>
</dbReference>
<dbReference type="InterPro" id="IPR036227">
    <property type="entry name" value="Ribosomal_uL15/eL18_sf"/>
</dbReference>
<dbReference type="SUPFAM" id="SSF52080">
    <property type="entry name" value="Ribosomal proteins L15p and L18e"/>
    <property type="match status" value="1"/>
</dbReference>
<feature type="region of interest" description="Disordered" evidence="7">
    <location>
        <begin position="1"/>
        <end position="38"/>
    </location>
</feature>
<evidence type="ECO:0000259" key="8">
    <source>
        <dbReference type="Pfam" id="PF00828"/>
    </source>
</evidence>
<dbReference type="InterPro" id="IPR001196">
    <property type="entry name" value="Ribosomal_uL15_CS"/>
</dbReference>
<comment type="similarity">
    <text evidence="1 5 6">Belongs to the universal ribosomal protein uL15 family.</text>
</comment>
<keyword evidence="5" id="KW-0699">rRNA-binding</keyword>
<proteinExistence type="inferred from homology"/>
<comment type="function">
    <text evidence="5">Binds to the 23S rRNA.</text>
</comment>
<name>A0A1L2JT92_9CREN</name>